<dbReference type="AlphaFoldDB" id="A0A4P1R060"/>
<proteinExistence type="predicted"/>
<name>A0A4P1R060_LUPAN</name>
<organism evidence="1 2">
    <name type="scientific">Lupinus angustifolius</name>
    <name type="common">Narrow-leaved blue lupine</name>
    <dbReference type="NCBI Taxonomy" id="3871"/>
    <lineage>
        <taxon>Eukaryota</taxon>
        <taxon>Viridiplantae</taxon>
        <taxon>Streptophyta</taxon>
        <taxon>Embryophyta</taxon>
        <taxon>Tracheophyta</taxon>
        <taxon>Spermatophyta</taxon>
        <taxon>Magnoliopsida</taxon>
        <taxon>eudicotyledons</taxon>
        <taxon>Gunneridae</taxon>
        <taxon>Pentapetalae</taxon>
        <taxon>rosids</taxon>
        <taxon>fabids</taxon>
        <taxon>Fabales</taxon>
        <taxon>Fabaceae</taxon>
        <taxon>Papilionoideae</taxon>
        <taxon>50 kb inversion clade</taxon>
        <taxon>genistoids sensu lato</taxon>
        <taxon>core genistoids</taxon>
        <taxon>Genisteae</taxon>
        <taxon>Lupinus</taxon>
    </lineage>
</organism>
<gene>
    <name evidence="1" type="ORF">TanjilG_16726</name>
</gene>
<dbReference type="Proteomes" id="UP000188354">
    <property type="component" value="Chromosome LG14"/>
</dbReference>
<evidence type="ECO:0000313" key="1">
    <source>
        <dbReference type="EMBL" id="OIV98399.1"/>
    </source>
</evidence>
<dbReference type="Gramene" id="OIV98399">
    <property type="protein sequence ID" value="OIV98399"/>
    <property type="gene ID" value="TanjilG_16726"/>
</dbReference>
<reference evidence="1 2" key="1">
    <citation type="journal article" date="2017" name="Plant Biotechnol. J.">
        <title>A comprehensive draft genome sequence for lupin (Lupinus angustifolius), an emerging health food: insights into plant-microbe interactions and legume evolution.</title>
        <authorList>
            <person name="Hane J.K."/>
            <person name="Ming Y."/>
            <person name="Kamphuis L.G."/>
            <person name="Nelson M.N."/>
            <person name="Garg G."/>
            <person name="Atkins C.A."/>
            <person name="Bayer P.E."/>
            <person name="Bravo A."/>
            <person name="Bringans S."/>
            <person name="Cannon S."/>
            <person name="Edwards D."/>
            <person name="Foley R."/>
            <person name="Gao L.L."/>
            <person name="Harrison M.J."/>
            <person name="Huang W."/>
            <person name="Hurgobin B."/>
            <person name="Li S."/>
            <person name="Liu C.W."/>
            <person name="McGrath A."/>
            <person name="Morahan G."/>
            <person name="Murray J."/>
            <person name="Weller J."/>
            <person name="Jian J."/>
            <person name="Singh K.B."/>
        </authorList>
    </citation>
    <scope>NUCLEOTIDE SEQUENCE [LARGE SCALE GENOMIC DNA]</scope>
    <source>
        <strain evidence="2">cv. Tanjil</strain>
        <tissue evidence="1">Whole plant</tissue>
    </source>
</reference>
<dbReference type="EMBL" id="CM007374">
    <property type="protein sequence ID" value="OIV98399.1"/>
    <property type="molecule type" value="Genomic_DNA"/>
</dbReference>
<evidence type="ECO:0000313" key="2">
    <source>
        <dbReference type="Proteomes" id="UP000188354"/>
    </source>
</evidence>
<accession>A0A4P1R060</accession>
<keyword evidence="2" id="KW-1185">Reference proteome</keyword>
<protein>
    <submittedName>
        <fullName evidence="1">Uncharacterized protein</fullName>
    </submittedName>
</protein>
<sequence length="91" mass="10860">MGESNGLHATRCFAIELTRSLLRHYTFIRNIRHWIHGPCTDSQFFYSFSTTYFSHTWNPNKFRLNFLSSPHDIMFLLKGYLSSIWQCHQTV</sequence>